<accession>A0A542DZV7</accession>
<dbReference type="SMART" id="SM00899">
    <property type="entry name" value="FeoA"/>
    <property type="match status" value="1"/>
</dbReference>
<dbReference type="GO" id="GO:0046914">
    <property type="term" value="F:transition metal ion binding"/>
    <property type="evidence" value="ECO:0007669"/>
    <property type="project" value="InterPro"/>
</dbReference>
<organism evidence="3 4">
    <name type="scientific">Lapillicoccus jejuensis</name>
    <dbReference type="NCBI Taxonomy" id="402171"/>
    <lineage>
        <taxon>Bacteria</taxon>
        <taxon>Bacillati</taxon>
        <taxon>Actinomycetota</taxon>
        <taxon>Actinomycetes</taxon>
        <taxon>Micrococcales</taxon>
        <taxon>Intrasporangiaceae</taxon>
        <taxon>Lapillicoccus</taxon>
    </lineage>
</organism>
<sequence length="128" mass="13559">MSLLTGLLSARVVDDVEDVEALTACRAAGTPTMADLRPGATATVTSVCAGTDAATSRRLFDLGFAPGVEVQLVRRAPMADPVVFRVAGYDIALRRAQARCVLVAPTQQEERESAWAGRRTRRALATAS</sequence>
<dbReference type="EMBL" id="VFMN01000001">
    <property type="protein sequence ID" value="TQJ08651.1"/>
    <property type="molecule type" value="Genomic_DNA"/>
</dbReference>
<evidence type="ECO:0000313" key="4">
    <source>
        <dbReference type="Proteomes" id="UP000317893"/>
    </source>
</evidence>
<dbReference type="RefSeq" id="WP_246061129.1">
    <property type="nucleotide sequence ID" value="NZ_BAAAPR010000004.1"/>
</dbReference>
<protein>
    <submittedName>
        <fullName evidence="3">Fe2+ transport system protein FeoA</fullName>
    </submittedName>
</protein>
<feature type="domain" description="Ferrous iron transporter FeoA-like" evidence="2">
    <location>
        <begin position="31"/>
        <end position="105"/>
    </location>
</feature>
<dbReference type="InterPro" id="IPR008988">
    <property type="entry name" value="Transcriptional_repressor_C"/>
</dbReference>
<dbReference type="InterPro" id="IPR052713">
    <property type="entry name" value="FeoA"/>
</dbReference>
<dbReference type="Gene3D" id="2.30.30.90">
    <property type="match status" value="1"/>
</dbReference>
<dbReference type="SUPFAM" id="SSF50037">
    <property type="entry name" value="C-terminal domain of transcriptional repressors"/>
    <property type="match status" value="1"/>
</dbReference>
<dbReference type="AlphaFoldDB" id="A0A542DZV7"/>
<dbReference type="InterPro" id="IPR007167">
    <property type="entry name" value="Fe-transptr_FeoA-like"/>
</dbReference>
<dbReference type="Pfam" id="PF04023">
    <property type="entry name" value="FeoA"/>
    <property type="match status" value="1"/>
</dbReference>
<name>A0A542DZV7_9MICO</name>
<keyword evidence="4" id="KW-1185">Reference proteome</keyword>
<evidence type="ECO:0000256" key="1">
    <source>
        <dbReference type="ARBA" id="ARBA00023004"/>
    </source>
</evidence>
<comment type="caution">
    <text evidence="3">The sequence shown here is derived from an EMBL/GenBank/DDBJ whole genome shotgun (WGS) entry which is preliminary data.</text>
</comment>
<keyword evidence="1" id="KW-0408">Iron</keyword>
<reference evidence="3 4" key="1">
    <citation type="submission" date="2019-06" db="EMBL/GenBank/DDBJ databases">
        <title>Sequencing the genomes of 1000 actinobacteria strains.</title>
        <authorList>
            <person name="Klenk H.-P."/>
        </authorList>
    </citation>
    <scope>NUCLEOTIDE SEQUENCE [LARGE SCALE GENOMIC DNA]</scope>
    <source>
        <strain evidence="3 4">DSM 18607</strain>
    </source>
</reference>
<evidence type="ECO:0000313" key="3">
    <source>
        <dbReference type="EMBL" id="TQJ08651.1"/>
    </source>
</evidence>
<dbReference type="InterPro" id="IPR038157">
    <property type="entry name" value="FeoA_core_dom"/>
</dbReference>
<dbReference type="PANTHER" id="PTHR42954">
    <property type="entry name" value="FE(2+) TRANSPORT PROTEIN A"/>
    <property type="match status" value="1"/>
</dbReference>
<proteinExistence type="predicted"/>
<dbReference type="PANTHER" id="PTHR42954:SF2">
    <property type="entry name" value="FE(2+) TRANSPORT PROTEIN A"/>
    <property type="match status" value="1"/>
</dbReference>
<gene>
    <name evidence="3" type="ORF">FB458_1742</name>
</gene>
<evidence type="ECO:0000259" key="2">
    <source>
        <dbReference type="SMART" id="SM00899"/>
    </source>
</evidence>
<dbReference type="Proteomes" id="UP000317893">
    <property type="component" value="Unassembled WGS sequence"/>
</dbReference>